<name>A0A7C8MT99_9PEZI</name>
<dbReference type="GO" id="GO:0001228">
    <property type="term" value="F:DNA-binding transcription activator activity, RNA polymerase II-specific"/>
    <property type="evidence" value="ECO:0007669"/>
    <property type="project" value="TreeGrafter"/>
</dbReference>
<evidence type="ECO:0000256" key="9">
    <source>
        <dbReference type="ARBA" id="ARBA00023163"/>
    </source>
</evidence>
<dbReference type="PROSITE" id="PS50048">
    <property type="entry name" value="ZN2_CY6_FUNGAL_2"/>
    <property type="match status" value="1"/>
</dbReference>
<dbReference type="OrthoDB" id="4236860at2759"/>
<dbReference type="EMBL" id="WUBL01000058">
    <property type="protein sequence ID" value="KAF2968033.1"/>
    <property type="molecule type" value="Genomic_DNA"/>
</dbReference>
<dbReference type="InterPro" id="IPR051430">
    <property type="entry name" value="Fungal_TF_Env_Response"/>
</dbReference>
<keyword evidence="9" id="KW-0804">Transcription</keyword>
<keyword evidence="14" id="KW-1185">Reference proteome</keyword>
<dbReference type="GO" id="GO:0000978">
    <property type="term" value="F:RNA polymerase II cis-regulatory region sequence-specific DNA binding"/>
    <property type="evidence" value="ECO:0007669"/>
    <property type="project" value="TreeGrafter"/>
</dbReference>
<dbReference type="InterPro" id="IPR036864">
    <property type="entry name" value="Zn2-C6_fun-type_DNA-bd_sf"/>
</dbReference>
<feature type="compositionally biased region" description="Polar residues" evidence="11">
    <location>
        <begin position="157"/>
        <end position="170"/>
    </location>
</feature>
<evidence type="ECO:0000256" key="10">
    <source>
        <dbReference type="ARBA" id="ARBA00023242"/>
    </source>
</evidence>
<evidence type="ECO:0000256" key="6">
    <source>
        <dbReference type="ARBA" id="ARBA00023015"/>
    </source>
</evidence>
<evidence type="ECO:0000256" key="5">
    <source>
        <dbReference type="ARBA" id="ARBA00022989"/>
    </source>
</evidence>
<evidence type="ECO:0000259" key="12">
    <source>
        <dbReference type="PROSITE" id="PS50048"/>
    </source>
</evidence>
<feature type="compositionally biased region" description="Basic and acidic residues" evidence="11">
    <location>
        <begin position="1"/>
        <end position="31"/>
    </location>
</feature>
<dbReference type="SMART" id="SM00066">
    <property type="entry name" value="GAL4"/>
    <property type="match status" value="1"/>
</dbReference>
<dbReference type="Gene3D" id="4.10.240.10">
    <property type="entry name" value="Zn(2)-C6 fungal-type DNA-binding domain"/>
    <property type="match status" value="1"/>
</dbReference>
<dbReference type="Pfam" id="PF04082">
    <property type="entry name" value="Fungal_trans"/>
    <property type="match status" value="1"/>
</dbReference>
<dbReference type="InParanoid" id="A0A7C8MT99"/>
<comment type="subcellular location">
    <subcellularLocation>
        <location evidence="1">Membrane</location>
    </subcellularLocation>
</comment>
<evidence type="ECO:0000313" key="13">
    <source>
        <dbReference type="EMBL" id="KAF2968033.1"/>
    </source>
</evidence>
<keyword evidence="2" id="KW-0812">Transmembrane</keyword>
<dbReference type="PANTHER" id="PTHR31944:SF130">
    <property type="entry name" value="ZN(II)2CYS6 TRANSCRIPTION FACTO (EUROFUNG)"/>
    <property type="match status" value="1"/>
</dbReference>
<dbReference type="GO" id="GO:0005634">
    <property type="term" value="C:nucleus"/>
    <property type="evidence" value="ECO:0007669"/>
    <property type="project" value="TreeGrafter"/>
</dbReference>
<evidence type="ECO:0000256" key="11">
    <source>
        <dbReference type="SAM" id="MobiDB-lite"/>
    </source>
</evidence>
<dbReference type="AlphaFoldDB" id="A0A7C8MT99"/>
<proteinExistence type="predicted"/>
<dbReference type="PANTHER" id="PTHR31944">
    <property type="entry name" value="HEME-RESPONSIVE ZINC FINGER TRANSCRIPTION FACTOR HAP1"/>
    <property type="match status" value="1"/>
</dbReference>
<reference evidence="13 14" key="1">
    <citation type="submission" date="2019-12" db="EMBL/GenBank/DDBJ databases">
        <title>Draft genome sequence of the ascomycete Xylaria multiplex DSM 110363.</title>
        <authorList>
            <person name="Buettner E."/>
            <person name="Kellner H."/>
        </authorList>
    </citation>
    <scope>NUCLEOTIDE SEQUENCE [LARGE SCALE GENOMIC DNA]</scope>
    <source>
        <strain evidence="13 14">DSM 110363</strain>
    </source>
</reference>
<feature type="region of interest" description="Disordered" evidence="11">
    <location>
        <begin position="1"/>
        <end position="37"/>
    </location>
</feature>
<dbReference type="InterPro" id="IPR007219">
    <property type="entry name" value="XnlR_reg_dom"/>
</dbReference>
<feature type="region of interest" description="Disordered" evidence="11">
    <location>
        <begin position="157"/>
        <end position="177"/>
    </location>
</feature>
<dbReference type="InterPro" id="IPR001138">
    <property type="entry name" value="Zn2Cys6_DnaBD"/>
</dbReference>
<dbReference type="CDD" id="cd00067">
    <property type="entry name" value="GAL4"/>
    <property type="match status" value="1"/>
</dbReference>
<dbReference type="InterPro" id="IPR001129">
    <property type="entry name" value="Membr-assoc_MAPEG"/>
</dbReference>
<keyword evidence="6" id="KW-0805">Transcription regulation</keyword>
<dbReference type="Pfam" id="PF00172">
    <property type="entry name" value="Zn_clus"/>
    <property type="match status" value="1"/>
</dbReference>
<dbReference type="Pfam" id="PF01124">
    <property type="entry name" value="MAPEG"/>
    <property type="match status" value="1"/>
</dbReference>
<evidence type="ECO:0000256" key="7">
    <source>
        <dbReference type="ARBA" id="ARBA00023125"/>
    </source>
</evidence>
<feature type="domain" description="Zn(2)-C6 fungal-type" evidence="12">
    <location>
        <begin position="43"/>
        <end position="74"/>
    </location>
</feature>
<dbReference type="PROSITE" id="PS00463">
    <property type="entry name" value="ZN2_CY6_FUNGAL_1"/>
    <property type="match status" value="1"/>
</dbReference>
<evidence type="ECO:0000256" key="2">
    <source>
        <dbReference type="ARBA" id="ARBA00022692"/>
    </source>
</evidence>
<gene>
    <name evidence="13" type="ORF">GQX73_g5547</name>
</gene>
<protein>
    <recommendedName>
        <fullName evidence="12">Zn(2)-C6 fungal-type domain-containing protein</fullName>
    </recommendedName>
</protein>
<accession>A0A7C8MT99</accession>
<comment type="caution">
    <text evidence="13">The sequence shown here is derived from an EMBL/GenBank/DDBJ whole genome shotgun (WGS) entry which is preliminary data.</text>
</comment>
<dbReference type="SUPFAM" id="SSF57701">
    <property type="entry name" value="Zn2/Cys6 DNA-binding domain"/>
    <property type="match status" value="1"/>
</dbReference>
<sequence length="945" mass="106488">MGDEREAAEKRRVDDDEHDDHEGPESEDHHQGSTRKRQRVRLSCLECRRRKLSCSRELPCDRCVKSGTPERCSYESRPGVPPATTVSAVARNTFVPTESPFVSFGGEGRRLNSTQTSARQNVDSAVSKDVARDHERIRKLELEVAQLRSVLAKQSSVDGSTIAASPSTNRDATKDTPPTFWVHSGTGFMNSDEIARMKAKQNAMCFRSRYCGPHNAWSSLKEITGISHFMKETADQWLRPLNIHKKDREKGHRDREKKFAESDPVLESLLPSKGETDSLLTVYLDQFEQLHRIVHIPSFRKEYESFWDPNHTRPASFTALVLSMISVSCCLGMQTSGKFIGVKSSAHAMAEKWVKACDTWFDRQSYKHRKMVHYQIECLLYLAKKVNTIKKKRFWTTTGGLVRNAVTIGLHQDPDTIAPEISPYNKEMRRRLLSTIVEFDLQTSFDLGVPTLVSQVHIDTDPPRNIDDDSFNQDSTEIPISKPRTEYTFSSYVHFSRQSLPARLELCKILTGPPIDLDWEQVLQYTDMVTHEIDALPAWDLESDQSSGVSHKPSLAYTLLHIQLRQFLIPLHQPFLKLRKSHSRYQTSEFIYYTAARDLVLMHDRLFQKGIRTLYFLREDSISAAMNLCNISLLQPKGSTSLINTNNKETLQLIEKCIALKEDRVLRCGNNDPWGYSSMCAAYGLIETHLGIKTPEDAKAQAAERFIGLHYKLLSYQVPLEGQQETQPNGIVQQPSTTQHNEPASVNVYSASTPMTTTQLGSTPLNRDGLPVSIPWLMPPTDPSQLLVPNPDFNFELLGSDLNDLWGDWNGVDFALWPRSQSAFKEPGKKYFDPTNPRTFASRLEKSDLDKETVARILRAESASANGMEGLPVFAAAIVAGNSAGLSTTTLNSLSIAYILSRIVYNYVYIFLGGNRKVSGLRTPIWFAGMATALTLFVKAGLAKL</sequence>
<keyword evidence="10" id="KW-0539">Nucleus</keyword>
<keyword evidence="5" id="KW-1133">Transmembrane helix</keyword>
<dbReference type="GO" id="GO:0006351">
    <property type="term" value="P:DNA-templated transcription"/>
    <property type="evidence" value="ECO:0007669"/>
    <property type="project" value="InterPro"/>
</dbReference>
<dbReference type="Proteomes" id="UP000481858">
    <property type="component" value="Unassembled WGS sequence"/>
</dbReference>
<evidence type="ECO:0000256" key="3">
    <source>
        <dbReference type="ARBA" id="ARBA00022723"/>
    </source>
</evidence>
<keyword evidence="4" id="KW-0862">Zinc</keyword>
<organism evidence="13 14">
    <name type="scientific">Xylaria multiplex</name>
    <dbReference type="NCBI Taxonomy" id="323545"/>
    <lineage>
        <taxon>Eukaryota</taxon>
        <taxon>Fungi</taxon>
        <taxon>Dikarya</taxon>
        <taxon>Ascomycota</taxon>
        <taxon>Pezizomycotina</taxon>
        <taxon>Sordariomycetes</taxon>
        <taxon>Xylariomycetidae</taxon>
        <taxon>Xylariales</taxon>
        <taxon>Xylariaceae</taxon>
        <taxon>Xylaria</taxon>
    </lineage>
</organism>
<evidence type="ECO:0000313" key="14">
    <source>
        <dbReference type="Proteomes" id="UP000481858"/>
    </source>
</evidence>
<dbReference type="InterPro" id="IPR023352">
    <property type="entry name" value="MAPEG-like_dom_sf"/>
</dbReference>
<dbReference type="Gene3D" id="1.20.120.550">
    <property type="entry name" value="Membrane associated eicosanoid/glutathione metabolism-like domain"/>
    <property type="match status" value="1"/>
</dbReference>
<dbReference type="GO" id="GO:0008270">
    <property type="term" value="F:zinc ion binding"/>
    <property type="evidence" value="ECO:0007669"/>
    <property type="project" value="InterPro"/>
</dbReference>
<evidence type="ECO:0000256" key="4">
    <source>
        <dbReference type="ARBA" id="ARBA00022833"/>
    </source>
</evidence>
<keyword evidence="3" id="KW-0479">Metal-binding</keyword>
<dbReference type="SUPFAM" id="SSF161084">
    <property type="entry name" value="MAPEG domain-like"/>
    <property type="match status" value="1"/>
</dbReference>
<keyword evidence="8" id="KW-0472">Membrane</keyword>
<keyword evidence="7" id="KW-0238">DNA-binding</keyword>
<dbReference type="CDD" id="cd12148">
    <property type="entry name" value="fungal_TF_MHR"/>
    <property type="match status" value="1"/>
</dbReference>
<evidence type="ECO:0000256" key="8">
    <source>
        <dbReference type="ARBA" id="ARBA00023136"/>
    </source>
</evidence>
<dbReference type="GO" id="GO:0016020">
    <property type="term" value="C:membrane"/>
    <property type="evidence" value="ECO:0007669"/>
    <property type="project" value="UniProtKB-SubCell"/>
</dbReference>
<dbReference type="SMART" id="SM00906">
    <property type="entry name" value="Fungal_trans"/>
    <property type="match status" value="1"/>
</dbReference>
<evidence type="ECO:0000256" key="1">
    <source>
        <dbReference type="ARBA" id="ARBA00004370"/>
    </source>
</evidence>